<accession>A0AAW6P216</accession>
<protein>
    <submittedName>
        <fullName evidence="1">Type II toxin-antitoxin system HicA family toxin</fullName>
    </submittedName>
</protein>
<gene>
    <name evidence="1" type="ORF">P3W55_06975</name>
</gene>
<evidence type="ECO:0000313" key="1">
    <source>
        <dbReference type="EMBL" id="MDF3841453.1"/>
    </source>
</evidence>
<dbReference type="EMBL" id="JARJLR010000137">
    <property type="protein sequence ID" value="MDF3841453.1"/>
    <property type="molecule type" value="Genomic_DNA"/>
</dbReference>
<sequence length="85" mass="9230">MTNAHKLSRGHKQLRALVEFALAEGWHASRTSGGHIKLTKHSYALIYTSSTASDHRAGLNARAQIKRATREASVSGTEDMEALDG</sequence>
<comment type="caution">
    <text evidence="1">The sequence shown here is derived from an EMBL/GenBank/DDBJ whole genome shotgun (WGS) entry which is preliminary data.</text>
</comment>
<dbReference type="AlphaFoldDB" id="A0AAW6P216"/>
<dbReference type="Proteomes" id="UP001220662">
    <property type="component" value="Unassembled WGS sequence"/>
</dbReference>
<name>A0AAW6P216_9PSED</name>
<organism evidence="1 2">
    <name type="scientific">Pseudomonas citronellolis</name>
    <dbReference type="NCBI Taxonomy" id="53408"/>
    <lineage>
        <taxon>Bacteria</taxon>
        <taxon>Pseudomonadati</taxon>
        <taxon>Pseudomonadota</taxon>
        <taxon>Gammaproteobacteria</taxon>
        <taxon>Pseudomonadales</taxon>
        <taxon>Pseudomonadaceae</taxon>
        <taxon>Pseudomonas</taxon>
    </lineage>
</organism>
<proteinExistence type="predicted"/>
<evidence type="ECO:0000313" key="2">
    <source>
        <dbReference type="Proteomes" id="UP001220662"/>
    </source>
</evidence>
<reference evidence="1" key="1">
    <citation type="submission" date="2023-03" db="EMBL/GenBank/DDBJ databases">
        <title>Draft assemblies of triclosan tolerant bacteria isolated from returned activated sludge.</title>
        <authorList>
            <person name="Van Hamelsveld S."/>
        </authorList>
    </citation>
    <scope>NUCLEOTIDE SEQUENCE</scope>
    <source>
        <strain evidence="1">GW210015_S63</strain>
    </source>
</reference>
<dbReference type="RefSeq" id="WP_269963391.1">
    <property type="nucleotide sequence ID" value="NZ_CP034688.1"/>
</dbReference>